<dbReference type="GO" id="GO:0004888">
    <property type="term" value="F:transmembrane signaling receptor activity"/>
    <property type="evidence" value="ECO:0007669"/>
    <property type="project" value="InterPro"/>
</dbReference>
<dbReference type="GO" id="GO:0007606">
    <property type="term" value="P:sensory perception of chemical stimulus"/>
    <property type="evidence" value="ECO:0007669"/>
    <property type="project" value="UniProtKB-UniRule"/>
</dbReference>
<comment type="similarity">
    <text evidence="2 6">Belongs to the nematode receptor-like protein srg family.</text>
</comment>
<evidence type="ECO:0000256" key="2">
    <source>
        <dbReference type="ARBA" id="ARBA00005692"/>
    </source>
</evidence>
<comment type="caution">
    <text evidence="6">Lacks conserved residue(s) required for the propagation of feature annotation.</text>
</comment>
<feature type="transmembrane region" description="Helical" evidence="6">
    <location>
        <begin position="107"/>
        <end position="123"/>
    </location>
</feature>
<keyword evidence="4 6" id="KW-1133">Transmembrane helix</keyword>
<accession>A0A1I7XH91</accession>
<sequence length="177" mass="20611">MNINRKAITQSHLPITWCSIALTVMLPFVTTFPLAINEAQFEYNSNMSGLIIKSDVEIEKIYLQLLIFMVVMTICTTAISLICIYLLHKKIKLIKKRAEKNMFYHSLCNFAILFLVTVFVVFLHQQSKDLQRSEINSQYLYEILPYISDLLTLSNPYLFVFLSKAVRTKLLRIFCLN</sequence>
<keyword evidence="3 6" id="KW-0812">Transmembrane</keyword>
<organism evidence="7 8">
    <name type="scientific">Heterorhabditis bacteriophora</name>
    <name type="common">Entomopathogenic nematode worm</name>
    <dbReference type="NCBI Taxonomy" id="37862"/>
    <lineage>
        <taxon>Eukaryota</taxon>
        <taxon>Metazoa</taxon>
        <taxon>Ecdysozoa</taxon>
        <taxon>Nematoda</taxon>
        <taxon>Chromadorea</taxon>
        <taxon>Rhabditida</taxon>
        <taxon>Rhabditina</taxon>
        <taxon>Rhabditomorpha</taxon>
        <taxon>Strongyloidea</taxon>
        <taxon>Heterorhabditidae</taxon>
        <taxon>Heterorhabditis</taxon>
    </lineage>
</organism>
<comment type="subcellular location">
    <subcellularLocation>
        <location evidence="1">Membrane</location>
        <topology evidence="1">Multi-pass membrane protein</topology>
    </subcellularLocation>
</comment>
<evidence type="ECO:0000256" key="3">
    <source>
        <dbReference type="ARBA" id="ARBA00022692"/>
    </source>
</evidence>
<evidence type="ECO:0000256" key="6">
    <source>
        <dbReference type="RuleBase" id="RU280813"/>
    </source>
</evidence>
<keyword evidence="5 6" id="KW-0472">Membrane</keyword>
<feature type="transmembrane region" description="Helical" evidence="6">
    <location>
        <begin position="143"/>
        <end position="162"/>
    </location>
</feature>
<dbReference type="PANTHER" id="PTHR31552">
    <property type="entry name" value="SERPENTINE RECEPTOR CLASS GAMMA"/>
    <property type="match status" value="1"/>
</dbReference>
<proteinExistence type="inferred from homology"/>
<keyword evidence="7" id="KW-1185">Reference proteome</keyword>
<dbReference type="Gene3D" id="1.20.1070.10">
    <property type="entry name" value="Rhodopsin 7-helix transmembrane proteins"/>
    <property type="match status" value="1"/>
</dbReference>
<reference evidence="8" key="1">
    <citation type="submission" date="2016-11" db="UniProtKB">
        <authorList>
            <consortium name="WormBaseParasite"/>
        </authorList>
    </citation>
    <scope>IDENTIFICATION</scope>
</reference>
<evidence type="ECO:0000256" key="1">
    <source>
        <dbReference type="ARBA" id="ARBA00004141"/>
    </source>
</evidence>
<dbReference type="PANTHER" id="PTHR31552:SF8">
    <property type="entry name" value="SERPENTINE RECEPTOR CLASS GAMMA"/>
    <property type="match status" value="1"/>
</dbReference>
<evidence type="ECO:0000313" key="8">
    <source>
        <dbReference type="WBParaSite" id="Hba_16682"/>
    </source>
</evidence>
<evidence type="ECO:0000313" key="7">
    <source>
        <dbReference type="Proteomes" id="UP000095283"/>
    </source>
</evidence>
<name>A0A1I7XH91_HETBA</name>
<feature type="transmembrane region" description="Helical" evidence="6">
    <location>
        <begin position="61"/>
        <end position="87"/>
    </location>
</feature>
<dbReference type="GO" id="GO:0016020">
    <property type="term" value="C:membrane"/>
    <property type="evidence" value="ECO:0007669"/>
    <property type="project" value="UniProtKB-SubCell"/>
</dbReference>
<dbReference type="Proteomes" id="UP000095283">
    <property type="component" value="Unplaced"/>
</dbReference>
<protein>
    <recommendedName>
        <fullName evidence="6">Serpentine receptor class gamma</fullName>
    </recommendedName>
</protein>
<dbReference type="SUPFAM" id="SSF81321">
    <property type="entry name" value="Family A G protein-coupled receptor-like"/>
    <property type="match status" value="1"/>
</dbReference>
<feature type="transmembrane region" description="Helical" evidence="6">
    <location>
        <begin position="12"/>
        <end position="36"/>
    </location>
</feature>
<dbReference type="InterPro" id="IPR000609">
    <property type="entry name" value="7TM_GPCR_serpentine_rcpt_Srg"/>
</dbReference>
<dbReference type="AlphaFoldDB" id="A0A1I7XH91"/>
<dbReference type="WBParaSite" id="Hba_16682">
    <property type="protein sequence ID" value="Hba_16682"/>
    <property type="gene ID" value="Hba_16682"/>
</dbReference>
<dbReference type="Pfam" id="PF02118">
    <property type="entry name" value="Srg"/>
    <property type="match status" value="1"/>
</dbReference>
<evidence type="ECO:0000256" key="5">
    <source>
        <dbReference type="ARBA" id="ARBA00023136"/>
    </source>
</evidence>
<evidence type="ECO:0000256" key="4">
    <source>
        <dbReference type="ARBA" id="ARBA00022989"/>
    </source>
</evidence>